<dbReference type="Gene3D" id="4.10.1110.10">
    <property type="entry name" value="AN1-like Zinc finger"/>
    <property type="match status" value="1"/>
</dbReference>
<proteinExistence type="predicted"/>
<reference evidence="3" key="1">
    <citation type="submission" date="2020-07" db="EMBL/GenBank/DDBJ databases">
        <authorList>
            <person name="Lin J."/>
        </authorList>
    </citation>
    <scope>NUCLEOTIDE SEQUENCE</scope>
</reference>
<keyword evidence="2" id="KW-1133">Transmembrane helix</keyword>
<dbReference type="AlphaFoldDB" id="A0A6V7Q125"/>
<evidence type="ECO:0000313" key="3">
    <source>
        <dbReference type="EMBL" id="CAD1836731.1"/>
    </source>
</evidence>
<organism evidence="3">
    <name type="scientific">Ananas comosus var. bracteatus</name>
    <name type="common">red pineapple</name>
    <dbReference type="NCBI Taxonomy" id="296719"/>
    <lineage>
        <taxon>Eukaryota</taxon>
        <taxon>Viridiplantae</taxon>
        <taxon>Streptophyta</taxon>
        <taxon>Embryophyta</taxon>
        <taxon>Tracheophyta</taxon>
        <taxon>Spermatophyta</taxon>
        <taxon>Magnoliopsida</taxon>
        <taxon>Liliopsida</taxon>
        <taxon>Poales</taxon>
        <taxon>Bromeliaceae</taxon>
        <taxon>Bromelioideae</taxon>
        <taxon>Ananas</taxon>
    </lineage>
</organism>
<accession>A0A6V7Q125</accession>
<keyword evidence="2" id="KW-0472">Membrane</keyword>
<dbReference type="SUPFAM" id="SSF118310">
    <property type="entry name" value="AN1-like Zinc finger"/>
    <property type="match status" value="1"/>
</dbReference>
<evidence type="ECO:0000256" key="2">
    <source>
        <dbReference type="SAM" id="Phobius"/>
    </source>
</evidence>
<evidence type="ECO:0000256" key="1">
    <source>
        <dbReference type="SAM" id="MobiDB-lite"/>
    </source>
</evidence>
<keyword evidence="2" id="KW-0812">Transmembrane</keyword>
<gene>
    <name evidence="3" type="ORF">CB5_LOCUS19942</name>
</gene>
<sequence>MERETTSNGAVRVSELATGDDIYRAQGEEWRIFDLLKIRSYISTRDPSIDRALRRWRRSSDCKKAPALREQLRLLRELRHAQPLLQVLRRPPPLPRPNPNPNPTLLPYSFPFLPIFIAAAAAIVVLFLLVLTRSRVRVRFGRDRNRTGPVRPGPAEPVRGVPEAGRADRVRVPVRATFCGAHATRSATRAGFDYKAAGRVALARANPLVKADKLPRI</sequence>
<feature type="region of interest" description="Disordered" evidence="1">
    <location>
        <begin position="145"/>
        <end position="166"/>
    </location>
</feature>
<dbReference type="InterPro" id="IPR035896">
    <property type="entry name" value="AN1-like_Znf"/>
</dbReference>
<feature type="transmembrane region" description="Helical" evidence="2">
    <location>
        <begin position="108"/>
        <end position="132"/>
    </location>
</feature>
<protein>
    <submittedName>
        <fullName evidence="3">Uncharacterized protein</fullName>
    </submittedName>
</protein>
<name>A0A6V7Q125_ANACO</name>
<dbReference type="EMBL" id="LR862131">
    <property type="protein sequence ID" value="CAD1836731.1"/>
    <property type="molecule type" value="Genomic_DNA"/>
</dbReference>